<dbReference type="SUPFAM" id="SSF55811">
    <property type="entry name" value="Nudix"/>
    <property type="match status" value="1"/>
</dbReference>
<sequence>MAESLWLFYLPDDPHPHGCLIDSVVERMPWTCDFRLTTSPRKEVHLLKRKDTEGWRQSCGKAIQQLVDTAREQKVFPRLGKKTEEQFPIVGANFDIGIERSAFSMFGIIGRGAHMTVYVHTEQGLKFWIPRRSATKSTYPGMLDQAVAGGVARGESPLECIIREAGEEAALSAGTVRENAVAAGTVTWFNVSDENAGGEPGLMNPGIVYVYDLRVGDEVVFQPVEGDIDSFSLMGVDDVKQSLRRGDFKPSCAMVMLDFLIRHGLITAENEKDYDIIAQRLHRKLPFRTSPSI</sequence>
<dbReference type="CDD" id="cd03676">
    <property type="entry name" value="NUDIX_Tnr3_like"/>
    <property type="match status" value="1"/>
</dbReference>
<dbReference type="GO" id="GO:0044715">
    <property type="term" value="F:8-oxo-dGDP phosphatase activity"/>
    <property type="evidence" value="ECO:0007669"/>
    <property type="project" value="TreeGrafter"/>
</dbReference>
<dbReference type="OrthoDB" id="10261522at2759"/>
<dbReference type="FunFam" id="3.90.79.10:FF:000019">
    <property type="entry name" value="Thiamin pyrophosphokinase, putative"/>
    <property type="match status" value="1"/>
</dbReference>
<dbReference type="PANTHER" id="PTHR13622:SF11">
    <property type="entry name" value="THIAMIN PYROPHOSPHOKINASE"/>
    <property type="match status" value="1"/>
</dbReference>
<feature type="domain" description="Nudix hydrolase" evidence="1">
    <location>
        <begin position="110"/>
        <end position="256"/>
    </location>
</feature>
<protein>
    <submittedName>
        <fullName evidence="2">Putative thiamin</fullName>
    </submittedName>
</protein>
<dbReference type="PROSITE" id="PS51462">
    <property type="entry name" value="NUDIX"/>
    <property type="match status" value="1"/>
</dbReference>
<dbReference type="Pfam" id="PF00293">
    <property type="entry name" value="NUDIX"/>
    <property type="match status" value="1"/>
</dbReference>
<dbReference type="Proteomes" id="UP000034680">
    <property type="component" value="Unassembled WGS sequence"/>
</dbReference>
<keyword evidence="3" id="KW-1185">Reference proteome</keyword>
<evidence type="ECO:0000259" key="1">
    <source>
        <dbReference type="PROSITE" id="PS51462"/>
    </source>
</evidence>
<reference evidence="2 3" key="2">
    <citation type="submission" date="2015-05" db="EMBL/GenBank/DDBJ databases">
        <authorList>
            <person name="Morales-Cruz A."/>
            <person name="Amrine K.C."/>
            <person name="Cantu D."/>
        </authorList>
    </citation>
    <scope>NUCLEOTIDE SEQUENCE [LARGE SCALE GENOMIC DNA]</scope>
    <source>
        <strain evidence="2">DA912</strain>
    </source>
</reference>
<dbReference type="AlphaFoldDB" id="A0A0G2FCY5"/>
<gene>
    <name evidence="2" type="ORF">UCDDA912_g08026</name>
</gene>
<accession>A0A0G2FCY5</accession>
<dbReference type="STRING" id="1214573.A0A0G2FCY5"/>
<dbReference type="InterPro" id="IPR000086">
    <property type="entry name" value="NUDIX_hydrolase_dom"/>
</dbReference>
<comment type="caution">
    <text evidence="2">The sequence shown here is derived from an EMBL/GenBank/DDBJ whole genome shotgun (WGS) entry which is preliminary data.</text>
</comment>
<reference evidence="2 3" key="1">
    <citation type="submission" date="2015-05" db="EMBL/GenBank/DDBJ databases">
        <title>Distinctive expansion of gene families associated with plant cell wall degradation and secondary metabolism in the genomes of grapevine trunk pathogens.</title>
        <authorList>
            <person name="Lawrence D.P."/>
            <person name="Travadon R."/>
            <person name="Rolshausen P.E."/>
            <person name="Baumgartner K."/>
        </authorList>
    </citation>
    <scope>NUCLEOTIDE SEQUENCE [LARGE SCALE GENOMIC DNA]</scope>
    <source>
        <strain evidence="2">DA912</strain>
    </source>
</reference>
<evidence type="ECO:0000313" key="2">
    <source>
        <dbReference type="EMBL" id="KKY32029.1"/>
    </source>
</evidence>
<proteinExistence type="predicted"/>
<organism evidence="2 3">
    <name type="scientific">Diaporthe ampelina</name>
    <dbReference type="NCBI Taxonomy" id="1214573"/>
    <lineage>
        <taxon>Eukaryota</taxon>
        <taxon>Fungi</taxon>
        <taxon>Dikarya</taxon>
        <taxon>Ascomycota</taxon>
        <taxon>Pezizomycotina</taxon>
        <taxon>Sordariomycetes</taxon>
        <taxon>Sordariomycetidae</taxon>
        <taxon>Diaporthales</taxon>
        <taxon>Diaporthaceae</taxon>
        <taxon>Diaporthe</taxon>
    </lineage>
</organism>
<evidence type="ECO:0000313" key="3">
    <source>
        <dbReference type="Proteomes" id="UP000034680"/>
    </source>
</evidence>
<dbReference type="EMBL" id="LCUC01000348">
    <property type="protein sequence ID" value="KKY32029.1"/>
    <property type="molecule type" value="Genomic_DNA"/>
</dbReference>
<dbReference type="PANTHER" id="PTHR13622">
    <property type="entry name" value="THIAMIN PYROPHOSPHOKINASE"/>
    <property type="match status" value="1"/>
</dbReference>
<dbReference type="InterPro" id="IPR015797">
    <property type="entry name" value="NUDIX_hydrolase-like_dom_sf"/>
</dbReference>
<name>A0A0G2FCY5_9PEZI</name>
<dbReference type="Gene3D" id="3.90.79.10">
    <property type="entry name" value="Nucleoside Triphosphate Pyrophosphohydrolase"/>
    <property type="match status" value="1"/>
</dbReference>